<dbReference type="Proteomes" id="UP000630135">
    <property type="component" value="Unassembled WGS sequence"/>
</dbReference>
<comment type="caution">
    <text evidence="2">The sequence shown here is derived from an EMBL/GenBank/DDBJ whole genome shotgun (WGS) entry which is preliminary data.</text>
</comment>
<reference evidence="2" key="2">
    <citation type="journal article" date="2014" name="Int. J. Syst. Evol. Microbiol.">
        <title>Complete genome sequence of Corynebacterium casei LMG S-19264T (=DSM 44701T), isolated from a smear-ripened cheese.</title>
        <authorList>
            <consortium name="US DOE Joint Genome Institute (JGI-PGF)"/>
            <person name="Walter F."/>
            <person name="Albersmeier A."/>
            <person name="Kalinowski J."/>
            <person name="Ruckert C."/>
        </authorList>
    </citation>
    <scope>NUCLEOTIDE SEQUENCE</scope>
    <source>
        <strain evidence="2">CGMCC 1.8885</strain>
    </source>
</reference>
<evidence type="ECO:0000313" key="3">
    <source>
        <dbReference type="EMBL" id="GGP29985.1"/>
    </source>
</evidence>
<evidence type="ECO:0000313" key="4">
    <source>
        <dbReference type="Proteomes" id="UP000630135"/>
    </source>
</evidence>
<dbReference type="EMBL" id="BMLZ01000018">
    <property type="protein sequence ID" value="GGP29985.1"/>
    <property type="molecule type" value="Genomic_DNA"/>
</dbReference>
<gene>
    <name evidence="3" type="ORF">GCM10008021_16360</name>
    <name evidence="2" type="ORF">GCM10010914_22120</name>
</gene>
<dbReference type="Proteomes" id="UP000652720">
    <property type="component" value="Unassembled WGS sequence"/>
</dbReference>
<keyword evidence="4" id="KW-1185">Reference proteome</keyword>
<evidence type="ECO:0000313" key="5">
    <source>
        <dbReference type="Proteomes" id="UP000652720"/>
    </source>
</evidence>
<protein>
    <submittedName>
        <fullName evidence="2">Uncharacterized protein</fullName>
    </submittedName>
</protein>
<feature type="compositionally biased region" description="Polar residues" evidence="1">
    <location>
        <begin position="1"/>
        <end position="15"/>
    </location>
</feature>
<name>A0AAV4K8M5_9DEIO</name>
<reference evidence="4" key="3">
    <citation type="journal article" date="2019" name="Int. J. Syst. Evol. Microbiol.">
        <title>The Global Catalogue of Microorganisms (GCM) 10K type strain sequencing project: providing services to taxonomists for standard genome sequencing and annotation.</title>
        <authorList>
            <consortium name="The Broad Institute Genomics Platform"/>
            <consortium name="The Broad Institute Genome Sequencing Center for Infectious Disease"/>
            <person name="Wu L."/>
            <person name="Ma J."/>
        </authorList>
    </citation>
    <scope>NUCLEOTIDE SEQUENCE [LARGE SCALE GENOMIC DNA]</scope>
    <source>
        <strain evidence="4">CGMCC 1.8884</strain>
    </source>
</reference>
<organism evidence="2 5">
    <name type="scientific">Deinococcus wulumuqiensis</name>
    <dbReference type="NCBI Taxonomy" id="980427"/>
    <lineage>
        <taxon>Bacteria</taxon>
        <taxon>Thermotogati</taxon>
        <taxon>Deinococcota</taxon>
        <taxon>Deinococci</taxon>
        <taxon>Deinococcales</taxon>
        <taxon>Deinococcaceae</taxon>
        <taxon>Deinococcus</taxon>
    </lineage>
</organism>
<sequence length="86" mass="9155">MTKRTAQTEKLSLSNPTEPTPTPDPRADAPAPAQDGGRVPFETLLTGLPGWQQAALRASTNWPQGREVTQGEFKAALEAATGEVIK</sequence>
<dbReference type="AlphaFoldDB" id="A0AAV4K8M5"/>
<reference evidence="3" key="1">
    <citation type="journal article" date="2014" name="Int. J. Syst. Evol. Microbiol.">
        <title>Complete genome of a new Firmicutes species belonging to the dominant human colonic microbiota ('Ruminococcus bicirculans') reveals two chromosomes and a selective capacity to utilize plant glucans.</title>
        <authorList>
            <consortium name="NISC Comparative Sequencing Program"/>
            <person name="Wegmann U."/>
            <person name="Louis P."/>
            <person name="Goesmann A."/>
            <person name="Henrissat B."/>
            <person name="Duncan S.H."/>
            <person name="Flint H.J."/>
        </authorList>
    </citation>
    <scope>NUCLEOTIDE SEQUENCE</scope>
    <source>
        <strain evidence="3">CGMCC 1.8884</strain>
    </source>
</reference>
<proteinExistence type="predicted"/>
<dbReference type="EMBL" id="BMMA01000022">
    <property type="protein sequence ID" value="GGI87241.1"/>
    <property type="molecule type" value="Genomic_DNA"/>
</dbReference>
<feature type="region of interest" description="Disordered" evidence="1">
    <location>
        <begin position="1"/>
        <end position="39"/>
    </location>
</feature>
<accession>A0AAV4K8M5</accession>
<evidence type="ECO:0000256" key="1">
    <source>
        <dbReference type="SAM" id="MobiDB-lite"/>
    </source>
</evidence>
<reference evidence="2" key="4">
    <citation type="submission" date="2023-08" db="EMBL/GenBank/DDBJ databases">
        <authorList>
            <person name="Sun Q."/>
            <person name="Zhou Y."/>
        </authorList>
    </citation>
    <scope>NUCLEOTIDE SEQUENCE</scope>
    <source>
        <strain evidence="3">CGMCC 1.8884</strain>
        <strain evidence="2">CGMCC 1.8885</strain>
    </source>
</reference>
<evidence type="ECO:0000313" key="2">
    <source>
        <dbReference type="EMBL" id="GGI87241.1"/>
    </source>
</evidence>